<organism evidence="2">
    <name type="scientific">viral metagenome</name>
    <dbReference type="NCBI Taxonomy" id="1070528"/>
    <lineage>
        <taxon>unclassified sequences</taxon>
        <taxon>metagenomes</taxon>
        <taxon>organismal metagenomes</taxon>
    </lineage>
</organism>
<proteinExistence type="predicted"/>
<evidence type="ECO:0000313" key="2">
    <source>
        <dbReference type="EMBL" id="QJA44361.1"/>
    </source>
</evidence>
<accession>A0A6H1ZAA2</accession>
<protein>
    <submittedName>
        <fullName evidence="2">Uncharacterized protein</fullName>
    </submittedName>
</protein>
<evidence type="ECO:0000256" key="1">
    <source>
        <dbReference type="SAM" id="MobiDB-lite"/>
    </source>
</evidence>
<sequence>METEKFDSIGNSKSLQHQTNNNKQYSQREYLETSPISQTIVGCETGRHARPCKIEWLESIVDQCKQAGVPCFVKAININGKITNKIEDFPENLRVRELAWRKQ</sequence>
<dbReference type="InterPro" id="IPR011101">
    <property type="entry name" value="DUF5131"/>
</dbReference>
<dbReference type="Pfam" id="PF07505">
    <property type="entry name" value="DUF5131"/>
    <property type="match status" value="1"/>
</dbReference>
<feature type="region of interest" description="Disordered" evidence="1">
    <location>
        <begin position="1"/>
        <end position="30"/>
    </location>
</feature>
<name>A0A6H1ZAA2_9ZZZZ</name>
<feature type="compositionally biased region" description="Polar residues" evidence="1">
    <location>
        <begin position="9"/>
        <end position="27"/>
    </location>
</feature>
<reference evidence="2" key="1">
    <citation type="submission" date="2020-03" db="EMBL/GenBank/DDBJ databases">
        <title>The deep terrestrial virosphere.</title>
        <authorList>
            <person name="Holmfeldt K."/>
            <person name="Nilsson E."/>
            <person name="Simone D."/>
            <person name="Lopez-Fernandez M."/>
            <person name="Wu X."/>
            <person name="de Brujin I."/>
            <person name="Lundin D."/>
            <person name="Andersson A."/>
            <person name="Bertilsson S."/>
            <person name="Dopson M."/>
        </authorList>
    </citation>
    <scope>NUCLEOTIDE SEQUENCE</scope>
    <source>
        <strain evidence="2">TM448A00093</strain>
    </source>
</reference>
<dbReference type="AlphaFoldDB" id="A0A6H1ZAA2"/>
<dbReference type="EMBL" id="MT143975">
    <property type="protein sequence ID" value="QJA44361.1"/>
    <property type="molecule type" value="Genomic_DNA"/>
</dbReference>
<gene>
    <name evidence="2" type="ORF">TM448A00093_0091</name>
</gene>